<evidence type="ECO:0000313" key="6">
    <source>
        <dbReference type="Proteomes" id="UP000008672"/>
    </source>
</evidence>
<dbReference type="Ensembl" id="ENSLACT00000018899.1">
    <property type="protein sequence ID" value="ENSLACP00000018766.1"/>
    <property type="gene ID" value="ENSLACG00000016518.1"/>
</dbReference>
<dbReference type="InterPro" id="IPR027417">
    <property type="entry name" value="P-loop_NTPase"/>
</dbReference>
<dbReference type="GO" id="GO:0005525">
    <property type="term" value="F:GTP binding"/>
    <property type="evidence" value="ECO:0007669"/>
    <property type="project" value="UniProtKB-KW"/>
</dbReference>
<dbReference type="STRING" id="7897.ENSLACP00000018766"/>
<dbReference type="GeneTree" id="ENSGT00940000164603"/>
<dbReference type="PROSITE" id="PS51419">
    <property type="entry name" value="RAB"/>
    <property type="match status" value="1"/>
</dbReference>
<dbReference type="SMART" id="SM00176">
    <property type="entry name" value="RAN"/>
    <property type="match status" value="1"/>
</dbReference>
<dbReference type="EMBL" id="AFYH01018152">
    <property type="status" value="NOT_ANNOTATED_CDS"/>
    <property type="molecule type" value="Genomic_DNA"/>
</dbReference>
<dbReference type="EMBL" id="AFYH01018154">
    <property type="status" value="NOT_ANNOTATED_CDS"/>
    <property type="molecule type" value="Genomic_DNA"/>
</dbReference>
<dbReference type="AlphaFoldDB" id="H3BA45"/>
<keyword evidence="2" id="KW-0342">GTP-binding</keyword>
<reference evidence="5" key="3">
    <citation type="submission" date="2025-09" db="UniProtKB">
        <authorList>
            <consortium name="Ensembl"/>
        </authorList>
    </citation>
    <scope>IDENTIFICATION</scope>
</reference>
<protein>
    <recommendedName>
        <fullName evidence="7">RAB44, member RAS oncogene family</fullName>
    </recommendedName>
</protein>
<dbReference type="SUPFAM" id="SSF52540">
    <property type="entry name" value="P-loop containing nucleoside triphosphate hydrolases"/>
    <property type="match status" value="1"/>
</dbReference>
<evidence type="ECO:0000256" key="1">
    <source>
        <dbReference type="ARBA" id="ARBA00022741"/>
    </source>
</evidence>
<evidence type="ECO:0000256" key="3">
    <source>
        <dbReference type="ARBA" id="ARBA00023288"/>
    </source>
</evidence>
<dbReference type="SMART" id="SM00175">
    <property type="entry name" value="RAB"/>
    <property type="match status" value="1"/>
</dbReference>
<evidence type="ECO:0008006" key="7">
    <source>
        <dbReference type="Google" id="ProtNLM"/>
    </source>
</evidence>
<evidence type="ECO:0000256" key="2">
    <source>
        <dbReference type="ARBA" id="ARBA00023134"/>
    </source>
</evidence>
<dbReference type="SMART" id="SM00177">
    <property type="entry name" value="ARF"/>
    <property type="match status" value="1"/>
</dbReference>
<evidence type="ECO:0000256" key="4">
    <source>
        <dbReference type="SAM" id="MobiDB-lite"/>
    </source>
</evidence>
<dbReference type="Gene3D" id="3.40.50.300">
    <property type="entry name" value="P-loop containing nucleotide triphosphate hydrolases"/>
    <property type="match status" value="1"/>
</dbReference>
<evidence type="ECO:0000313" key="5">
    <source>
        <dbReference type="Ensembl" id="ENSLACP00000018766.1"/>
    </source>
</evidence>
<dbReference type="SMART" id="SM00173">
    <property type="entry name" value="RAS"/>
    <property type="match status" value="1"/>
</dbReference>
<dbReference type="InterPro" id="IPR001806">
    <property type="entry name" value="Small_GTPase"/>
</dbReference>
<feature type="region of interest" description="Disordered" evidence="4">
    <location>
        <begin position="80"/>
        <end position="116"/>
    </location>
</feature>
<dbReference type="eggNOG" id="KOG0078">
    <property type="taxonomic scope" value="Eukaryota"/>
</dbReference>
<dbReference type="InParanoid" id="H3BA45"/>
<keyword evidence="6" id="KW-1185">Reference proteome</keyword>
<feature type="compositionally biased region" description="Basic and acidic residues" evidence="4">
    <location>
        <begin position="83"/>
        <end position="97"/>
    </location>
</feature>
<dbReference type="FunFam" id="3.40.50.300:FF:001129">
    <property type="entry name" value="ras-related protein Rab-44 isoform X2"/>
    <property type="match status" value="1"/>
</dbReference>
<dbReference type="GO" id="GO:0003924">
    <property type="term" value="F:GTPase activity"/>
    <property type="evidence" value="ECO:0007669"/>
    <property type="project" value="InterPro"/>
</dbReference>
<accession>H3BA45</accession>
<keyword evidence="3" id="KW-0449">Lipoprotein</keyword>
<feature type="region of interest" description="Disordered" evidence="4">
    <location>
        <begin position="1"/>
        <end position="30"/>
    </location>
</feature>
<dbReference type="EMBL" id="AFYH01018155">
    <property type="status" value="NOT_ANNOTATED_CDS"/>
    <property type="molecule type" value="Genomic_DNA"/>
</dbReference>
<keyword evidence="1" id="KW-0547">Nucleotide-binding</keyword>
<dbReference type="InterPro" id="IPR005225">
    <property type="entry name" value="Small_GTP-bd"/>
</dbReference>
<proteinExistence type="predicted"/>
<name>H3BA45_LATCH</name>
<dbReference type="Pfam" id="PF00071">
    <property type="entry name" value="Ras"/>
    <property type="match status" value="1"/>
</dbReference>
<dbReference type="HOGENOM" id="CLU_075831_0_0_1"/>
<dbReference type="OMA" id="HTHRVEC"/>
<dbReference type="NCBIfam" id="TIGR00231">
    <property type="entry name" value="small_GTP"/>
    <property type="match status" value="1"/>
</dbReference>
<reference evidence="5" key="2">
    <citation type="submission" date="2025-08" db="UniProtKB">
        <authorList>
            <consortium name="Ensembl"/>
        </authorList>
    </citation>
    <scope>IDENTIFICATION</scope>
</reference>
<feature type="compositionally biased region" description="Polar residues" evidence="4">
    <location>
        <begin position="98"/>
        <end position="107"/>
    </location>
</feature>
<dbReference type="Proteomes" id="UP000008672">
    <property type="component" value="Unassembled WGS sequence"/>
</dbReference>
<dbReference type="PRINTS" id="PR00449">
    <property type="entry name" value="RASTRNSFRMNG"/>
</dbReference>
<dbReference type="EMBL" id="AFYH01018153">
    <property type="status" value="NOT_ANNOTATED_CDS"/>
    <property type="molecule type" value="Genomic_DNA"/>
</dbReference>
<dbReference type="SMART" id="SM00174">
    <property type="entry name" value="RHO"/>
    <property type="match status" value="1"/>
</dbReference>
<organism evidence="5 6">
    <name type="scientific">Latimeria chalumnae</name>
    <name type="common">Coelacanth</name>
    <dbReference type="NCBI Taxonomy" id="7897"/>
    <lineage>
        <taxon>Eukaryota</taxon>
        <taxon>Metazoa</taxon>
        <taxon>Chordata</taxon>
        <taxon>Craniata</taxon>
        <taxon>Vertebrata</taxon>
        <taxon>Euteleostomi</taxon>
        <taxon>Coelacanthiformes</taxon>
        <taxon>Coelacanthidae</taxon>
        <taxon>Latimeria</taxon>
    </lineage>
</organism>
<dbReference type="PROSITE" id="PS51417">
    <property type="entry name" value="ARF"/>
    <property type="match status" value="1"/>
</dbReference>
<dbReference type="PANTHER" id="PTHR47977">
    <property type="entry name" value="RAS-RELATED PROTEIN RAB"/>
    <property type="match status" value="1"/>
</dbReference>
<dbReference type="PROSITE" id="PS51421">
    <property type="entry name" value="RAS"/>
    <property type="match status" value="1"/>
</dbReference>
<dbReference type="InterPro" id="IPR050227">
    <property type="entry name" value="Rab"/>
</dbReference>
<reference evidence="6" key="1">
    <citation type="submission" date="2011-08" db="EMBL/GenBank/DDBJ databases">
        <title>The draft genome of Latimeria chalumnae.</title>
        <authorList>
            <person name="Di Palma F."/>
            <person name="Alfoldi J."/>
            <person name="Johnson J."/>
            <person name="Berlin A."/>
            <person name="Gnerre S."/>
            <person name="Jaffe D."/>
            <person name="MacCallum I."/>
            <person name="Young S."/>
            <person name="Walker B.J."/>
            <person name="Lander E."/>
            <person name="Lindblad-Toh K."/>
        </authorList>
    </citation>
    <scope>NUCLEOTIDE SEQUENCE [LARGE SCALE GENOMIC DNA]</scope>
    <source>
        <strain evidence="6">Wild caught</strain>
    </source>
</reference>
<dbReference type="CDD" id="cd00154">
    <property type="entry name" value="Rab"/>
    <property type="match status" value="1"/>
</dbReference>
<sequence length="316" mass="35901">MISRTFLPLSQSSEEEDVTTGRKINSASLNGLCPVSNDSEYESKLRKRQHLQRIISIEEDHLPQFLDLEYETNLTEWAEEEERVITEENNNKEEEKNSTNGTPSSPRGQPVGKETVSSVESSNTCLDRLFKIVFVGNSSVGKTSFLRRFCEDCFYPGTAATVGIDYSVKTVTVENCQVALQLWDTAGQERYRSITKQFFRKADGVIIMYDITVECTFTAIRQWLTNVQEAAGETIPVLLLGNKTDKEKEREVPTKFGERIAKDYNLIFYECSAFSGHNTKDSMLHLAKILKDQEDKQKENTIQLVQDSPKKKTCCS</sequence>